<keyword evidence="1" id="KW-0732">Signal</keyword>
<organism evidence="2 3">
    <name type="scientific">Syncephalis pseudoplumigaleata</name>
    <dbReference type="NCBI Taxonomy" id="1712513"/>
    <lineage>
        <taxon>Eukaryota</taxon>
        <taxon>Fungi</taxon>
        <taxon>Fungi incertae sedis</taxon>
        <taxon>Zoopagomycota</taxon>
        <taxon>Zoopagomycotina</taxon>
        <taxon>Zoopagomycetes</taxon>
        <taxon>Zoopagales</taxon>
        <taxon>Piptocephalidaceae</taxon>
        <taxon>Syncephalis</taxon>
    </lineage>
</organism>
<dbReference type="OrthoDB" id="5680642at2759"/>
<feature type="signal peptide" evidence="1">
    <location>
        <begin position="1"/>
        <end position="23"/>
    </location>
</feature>
<feature type="chain" id="PRO_5020222050" evidence="1">
    <location>
        <begin position="24"/>
        <end position="112"/>
    </location>
</feature>
<keyword evidence="3" id="KW-1185">Reference proteome</keyword>
<evidence type="ECO:0000313" key="3">
    <source>
        <dbReference type="Proteomes" id="UP000278143"/>
    </source>
</evidence>
<dbReference type="EMBL" id="KZ989513">
    <property type="protein sequence ID" value="RKP26107.1"/>
    <property type="molecule type" value="Genomic_DNA"/>
</dbReference>
<protein>
    <submittedName>
        <fullName evidence="2">Uncharacterized protein</fullName>
    </submittedName>
</protein>
<proteinExistence type="predicted"/>
<gene>
    <name evidence="2" type="ORF">SYNPS1DRAFT_28182</name>
</gene>
<evidence type="ECO:0000313" key="2">
    <source>
        <dbReference type="EMBL" id="RKP26107.1"/>
    </source>
</evidence>
<accession>A0A4P9Z0X5</accession>
<dbReference type="AlphaFoldDB" id="A0A4P9Z0X5"/>
<name>A0A4P9Z0X5_9FUNG</name>
<dbReference type="Proteomes" id="UP000278143">
    <property type="component" value="Unassembled WGS sequence"/>
</dbReference>
<evidence type="ECO:0000256" key="1">
    <source>
        <dbReference type="SAM" id="SignalP"/>
    </source>
</evidence>
<sequence>MLSIRKSIAIAVIASAAAVVALPQSEPTPTNVLNLAEPCGHRIDNYIMGCKKEFVCDYPEYPSTGKSDKRNQKKVCIRHIKKEGAECNGVNICINGLKCVEGKCIVAFPANK</sequence>
<reference evidence="3" key="1">
    <citation type="journal article" date="2018" name="Nat. Microbiol.">
        <title>Leveraging single-cell genomics to expand the fungal tree of life.</title>
        <authorList>
            <person name="Ahrendt S.R."/>
            <person name="Quandt C.A."/>
            <person name="Ciobanu D."/>
            <person name="Clum A."/>
            <person name="Salamov A."/>
            <person name="Andreopoulos B."/>
            <person name="Cheng J.F."/>
            <person name="Woyke T."/>
            <person name="Pelin A."/>
            <person name="Henrissat B."/>
            <person name="Reynolds N.K."/>
            <person name="Benny G.L."/>
            <person name="Smith M.E."/>
            <person name="James T.Y."/>
            <person name="Grigoriev I.V."/>
        </authorList>
    </citation>
    <scope>NUCLEOTIDE SEQUENCE [LARGE SCALE GENOMIC DNA]</scope>
    <source>
        <strain evidence="3">Benny S71-1</strain>
    </source>
</reference>